<name>A0A4Y2QR80_ARAVE</name>
<evidence type="ECO:0000313" key="3">
    <source>
        <dbReference type="Proteomes" id="UP000499080"/>
    </source>
</evidence>
<protein>
    <recommendedName>
        <fullName evidence="4">Secreted protein</fullName>
    </recommendedName>
</protein>
<evidence type="ECO:0000256" key="1">
    <source>
        <dbReference type="SAM" id="SignalP"/>
    </source>
</evidence>
<dbReference type="AlphaFoldDB" id="A0A4Y2QR80"/>
<keyword evidence="1" id="KW-0732">Signal</keyword>
<reference evidence="2 3" key="1">
    <citation type="journal article" date="2019" name="Sci. Rep.">
        <title>Orb-weaving spider Araneus ventricosus genome elucidates the spidroin gene catalogue.</title>
        <authorList>
            <person name="Kono N."/>
            <person name="Nakamura H."/>
            <person name="Ohtoshi R."/>
            <person name="Moran D.A.P."/>
            <person name="Shinohara A."/>
            <person name="Yoshida Y."/>
            <person name="Fujiwara M."/>
            <person name="Mori M."/>
            <person name="Tomita M."/>
            <person name="Arakawa K."/>
        </authorList>
    </citation>
    <scope>NUCLEOTIDE SEQUENCE [LARGE SCALE GENOMIC DNA]</scope>
</reference>
<evidence type="ECO:0000313" key="2">
    <source>
        <dbReference type="EMBL" id="GBN65695.1"/>
    </source>
</evidence>
<feature type="signal peptide" evidence="1">
    <location>
        <begin position="1"/>
        <end position="18"/>
    </location>
</feature>
<sequence length="103" mass="11769">MIILAPWSLRSLTALLTANVCSYLHGVVSSMSDMRYWMSTHATSGWKDSPELAVIICTRYDIEEKVNYKVVRRSSISYKEIHMVMNARTECLKCICLFAASRD</sequence>
<dbReference type="EMBL" id="BGPR01014545">
    <property type="protein sequence ID" value="GBN65695.1"/>
    <property type="molecule type" value="Genomic_DNA"/>
</dbReference>
<evidence type="ECO:0008006" key="4">
    <source>
        <dbReference type="Google" id="ProtNLM"/>
    </source>
</evidence>
<dbReference type="Proteomes" id="UP000499080">
    <property type="component" value="Unassembled WGS sequence"/>
</dbReference>
<comment type="caution">
    <text evidence="2">The sequence shown here is derived from an EMBL/GenBank/DDBJ whole genome shotgun (WGS) entry which is preliminary data.</text>
</comment>
<proteinExistence type="predicted"/>
<gene>
    <name evidence="2" type="ORF">AVEN_160858_1</name>
</gene>
<accession>A0A4Y2QR80</accession>
<feature type="chain" id="PRO_5021226981" description="Secreted protein" evidence="1">
    <location>
        <begin position="19"/>
        <end position="103"/>
    </location>
</feature>
<keyword evidence="3" id="KW-1185">Reference proteome</keyword>
<organism evidence="2 3">
    <name type="scientific">Araneus ventricosus</name>
    <name type="common">Orbweaver spider</name>
    <name type="synonym">Epeira ventricosa</name>
    <dbReference type="NCBI Taxonomy" id="182803"/>
    <lineage>
        <taxon>Eukaryota</taxon>
        <taxon>Metazoa</taxon>
        <taxon>Ecdysozoa</taxon>
        <taxon>Arthropoda</taxon>
        <taxon>Chelicerata</taxon>
        <taxon>Arachnida</taxon>
        <taxon>Araneae</taxon>
        <taxon>Araneomorphae</taxon>
        <taxon>Entelegynae</taxon>
        <taxon>Araneoidea</taxon>
        <taxon>Araneidae</taxon>
        <taxon>Araneus</taxon>
    </lineage>
</organism>